<keyword evidence="2" id="KW-1133">Transmembrane helix</keyword>
<feature type="transmembrane region" description="Helical" evidence="2">
    <location>
        <begin position="102"/>
        <end position="122"/>
    </location>
</feature>
<evidence type="ECO:0000313" key="3">
    <source>
        <dbReference type="EMBL" id="TNN47516.1"/>
    </source>
</evidence>
<keyword evidence="2" id="KW-0812">Transmembrane</keyword>
<evidence type="ECO:0000256" key="1">
    <source>
        <dbReference type="SAM" id="MobiDB-lite"/>
    </source>
</evidence>
<proteinExistence type="predicted"/>
<feature type="region of interest" description="Disordered" evidence="1">
    <location>
        <begin position="1"/>
        <end position="40"/>
    </location>
</feature>
<gene>
    <name evidence="3" type="ORF">EYF80_042293</name>
</gene>
<dbReference type="EMBL" id="SRLO01000739">
    <property type="protein sequence ID" value="TNN47516.1"/>
    <property type="molecule type" value="Genomic_DNA"/>
</dbReference>
<feature type="compositionally biased region" description="Low complexity" evidence="1">
    <location>
        <begin position="19"/>
        <end position="35"/>
    </location>
</feature>
<evidence type="ECO:0000256" key="2">
    <source>
        <dbReference type="SAM" id="Phobius"/>
    </source>
</evidence>
<sequence length="131" mass="14697">MVRVHPEATENQVGHRWVSPLSSRSTTGGRSSSLRGSDDPFGGRVQLEEVLHGGFELLSVLTVQRRFWYRVSSRTMLAVLVAMENSCCSVTLDRKPLNMKMLGAMTTETLLRVILFLAWWSITRLKNSTSA</sequence>
<name>A0A4Z2G1T2_9TELE</name>
<comment type="caution">
    <text evidence="3">The sequence shown here is derived from an EMBL/GenBank/DDBJ whole genome shotgun (WGS) entry which is preliminary data.</text>
</comment>
<keyword evidence="4" id="KW-1185">Reference proteome</keyword>
<reference evidence="3 4" key="1">
    <citation type="submission" date="2019-03" db="EMBL/GenBank/DDBJ databases">
        <title>First draft genome of Liparis tanakae, snailfish: a comprehensive survey of snailfish specific genes.</title>
        <authorList>
            <person name="Kim W."/>
            <person name="Song I."/>
            <person name="Jeong J.-H."/>
            <person name="Kim D."/>
            <person name="Kim S."/>
            <person name="Ryu S."/>
            <person name="Song J.Y."/>
            <person name="Lee S.K."/>
        </authorList>
    </citation>
    <scope>NUCLEOTIDE SEQUENCE [LARGE SCALE GENOMIC DNA]</scope>
    <source>
        <tissue evidence="3">Muscle</tissue>
    </source>
</reference>
<keyword evidence="2" id="KW-0472">Membrane</keyword>
<organism evidence="3 4">
    <name type="scientific">Liparis tanakae</name>
    <name type="common">Tanaka's snailfish</name>
    <dbReference type="NCBI Taxonomy" id="230148"/>
    <lineage>
        <taxon>Eukaryota</taxon>
        <taxon>Metazoa</taxon>
        <taxon>Chordata</taxon>
        <taxon>Craniata</taxon>
        <taxon>Vertebrata</taxon>
        <taxon>Euteleostomi</taxon>
        <taxon>Actinopterygii</taxon>
        <taxon>Neopterygii</taxon>
        <taxon>Teleostei</taxon>
        <taxon>Neoteleostei</taxon>
        <taxon>Acanthomorphata</taxon>
        <taxon>Eupercaria</taxon>
        <taxon>Perciformes</taxon>
        <taxon>Cottioidei</taxon>
        <taxon>Cottales</taxon>
        <taxon>Liparidae</taxon>
        <taxon>Liparis</taxon>
    </lineage>
</organism>
<evidence type="ECO:0000313" key="4">
    <source>
        <dbReference type="Proteomes" id="UP000314294"/>
    </source>
</evidence>
<dbReference type="AlphaFoldDB" id="A0A4Z2G1T2"/>
<protein>
    <submittedName>
        <fullName evidence="3">Uncharacterized protein</fullName>
    </submittedName>
</protein>
<accession>A0A4Z2G1T2</accession>
<dbReference type="Proteomes" id="UP000314294">
    <property type="component" value="Unassembled WGS sequence"/>
</dbReference>